<gene>
    <name evidence="1" type="ORF">TorRG33x02_283140</name>
</gene>
<dbReference type="Proteomes" id="UP000237000">
    <property type="component" value="Unassembled WGS sequence"/>
</dbReference>
<organism evidence="1 2">
    <name type="scientific">Trema orientale</name>
    <name type="common">Charcoal tree</name>
    <name type="synonym">Celtis orientalis</name>
    <dbReference type="NCBI Taxonomy" id="63057"/>
    <lineage>
        <taxon>Eukaryota</taxon>
        <taxon>Viridiplantae</taxon>
        <taxon>Streptophyta</taxon>
        <taxon>Embryophyta</taxon>
        <taxon>Tracheophyta</taxon>
        <taxon>Spermatophyta</taxon>
        <taxon>Magnoliopsida</taxon>
        <taxon>eudicotyledons</taxon>
        <taxon>Gunneridae</taxon>
        <taxon>Pentapetalae</taxon>
        <taxon>rosids</taxon>
        <taxon>fabids</taxon>
        <taxon>Rosales</taxon>
        <taxon>Cannabaceae</taxon>
        <taxon>Trema</taxon>
    </lineage>
</organism>
<evidence type="ECO:0000313" key="2">
    <source>
        <dbReference type="Proteomes" id="UP000237000"/>
    </source>
</evidence>
<name>A0A2P5CJ20_TREOI</name>
<reference evidence="2" key="1">
    <citation type="submission" date="2016-06" db="EMBL/GenBank/DDBJ databases">
        <title>Parallel loss of symbiosis genes in relatives of nitrogen-fixing non-legume Parasponia.</title>
        <authorList>
            <person name="Van Velzen R."/>
            <person name="Holmer R."/>
            <person name="Bu F."/>
            <person name="Rutten L."/>
            <person name="Van Zeijl A."/>
            <person name="Liu W."/>
            <person name="Santuari L."/>
            <person name="Cao Q."/>
            <person name="Sharma T."/>
            <person name="Shen D."/>
            <person name="Roswanjaya Y."/>
            <person name="Wardhani T."/>
            <person name="Kalhor M.S."/>
            <person name="Jansen J."/>
            <person name="Van den Hoogen J."/>
            <person name="Gungor B."/>
            <person name="Hartog M."/>
            <person name="Hontelez J."/>
            <person name="Verver J."/>
            <person name="Yang W.-C."/>
            <person name="Schijlen E."/>
            <person name="Repin R."/>
            <person name="Schilthuizen M."/>
            <person name="Schranz E."/>
            <person name="Heidstra R."/>
            <person name="Miyata K."/>
            <person name="Fedorova E."/>
            <person name="Kohlen W."/>
            <person name="Bisseling T."/>
            <person name="Smit S."/>
            <person name="Geurts R."/>
        </authorList>
    </citation>
    <scope>NUCLEOTIDE SEQUENCE [LARGE SCALE GENOMIC DNA]</scope>
    <source>
        <strain evidence="2">cv. RG33-2</strain>
    </source>
</reference>
<accession>A0A2P5CJ20</accession>
<dbReference type="InParanoid" id="A0A2P5CJ20"/>
<protein>
    <submittedName>
        <fullName evidence="1">Uncharacterized protein</fullName>
    </submittedName>
</protein>
<dbReference type="EMBL" id="JXTC01000359">
    <property type="protein sequence ID" value="PON61004.1"/>
    <property type="molecule type" value="Genomic_DNA"/>
</dbReference>
<keyword evidence="2" id="KW-1185">Reference proteome</keyword>
<evidence type="ECO:0000313" key="1">
    <source>
        <dbReference type="EMBL" id="PON61004.1"/>
    </source>
</evidence>
<comment type="caution">
    <text evidence="1">The sequence shown here is derived from an EMBL/GenBank/DDBJ whole genome shotgun (WGS) entry which is preliminary data.</text>
</comment>
<proteinExistence type="predicted"/>
<sequence>MMSPATGSASLAIPTFAESTHSTFRVPSSSAHFPPSSVTYGPSPPSLRIWVGLVEKIEAFSGFEIMTIITFTSCAIESTRDPFGSLCLYGGTVTISLLTDCK</sequence>
<dbReference type="AlphaFoldDB" id="A0A2P5CJ20"/>